<dbReference type="Proteomes" id="UP000320239">
    <property type="component" value="Unassembled WGS sequence"/>
</dbReference>
<dbReference type="EMBL" id="VIWY01000002">
    <property type="protein sequence ID" value="TWG23921.1"/>
    <property type="molecule type" value="Genomic_DNA"/>
</dbReference>
<feature type="compositionally biased region" description="Pro residues" evidence="1">
    <location>
        <begin position="398"/>
        <end position="412"/>
    </location>
</feature>
<keyword evidence="3" id="KW-1185">Reference proteome</keyword>
<feature type="compositionally biased region" description="Basic and acidic residues" evidence="1">
    <location>
        <begin position="261"/>
        <end position="273"/>
    </location>
</feature>
<feature type="compositionally biased region" description="Polar residues" evidence="1">
    <location>
        <begin position="1"/>
        <end position="10"/>
    </location>
</feature>
<protein>
    <submittedName>
        <fullName evidence="2">Uncharacterized protein</fullName>
    </submittedName>
</protein>
<feature type="compositionally biased region" description="Basic and acidic residues" evidence="1">
    <location>
        <begin position="141"/>
        <end position="159"/>
    </location>
</feature>
<feature type="region of interest" description="Disordered" evidence="1">
    <location>
        <begin position="1"/>
        <end position="548"/>
    </location>
</feature>
<feature type="compositionally biased region" description="Low complexity" evidence="1">
    <location>
        <begin position="206"/>
        <end position="217"/>
    </location>
</feature>
<reference evidence="2 3" key="1">
    <citation type="submission" date="2019-06" db="EMBL/GenBank/DDBJ databases">
        <title>Sequencing the genomes of 1000 actinobacteria strains.</title>
        <authorList>
            <person name="Klenk H.-P."/>
        </authorList>
    </citation>
    <scope>NUCLEOTIDE SEQUENCE [LARGE SCALE GENOMIC DNA]</scope>
    <source>
        <strain evidence="2 3">DSM 43866</strain>
    </source>
</reference>
<evidence type="ECO:0000256" key="1">
    <source>
        <dbReference type="SAM" id="MobiDB-lite"/>
    </source>
</evidence>
<feature type="compositionally biased region" description="Low complexity" evidence="1">
    <location>
        <begin position="365"/>
        <end position="397"/>
    </location>
</feature>
<dbReference type="AlphaFoldDB" id="A0A561WJ67"/>
<gene>
    <name evidence="2" type="ORF">FHX34_102473</name>
</gene>
<comment type="caution">
    <text evidence="2">The sequence shown here is derived from an EMBL/GenBank/DDBJ whole genome shotgun (WGS) entry which is preliminary data.</text>
</comment>
<accession>A0A561WJ67</accession>
<sequence>MEPTSSSDNARPTPGPARFWQVRPDADPEVGTDRSPAAGEPETQMVSLGSRRVAEPPEQALPPLPTDLLTGSSLAFGPRPGPPFTPVASASRPHGPGEPDRFSGAPGEPPPGDPFGLRRAAGRGASPTGGDQGVRPPARGRHGDSDHSIPADREARPGQDVESQEPEAASPVPEPPFGGFRLGGTGRFLFGGRAAPRPHPGVNGHATAAETSAADTTGVAGPGDAQVAGPPADEEPTGATPAGEPADATSPEAGQDAAEAAEPRDENGREDMNGRAGAPGYAQAGDPPGPDEAPAADGPPDEADEAAAEARPAAGWASVPAQPTGPTGPVSGAPVSPGYAPAPYLPTDFTPDHPAATLEPAPGRPEQAPEQPADPAGSAAPVSPAQPAAPATGSAAIPAPPAGAGPELPFPAMPSAVGQIPATRMPSDPPPAPDTGFAFGSPATTGYSLGRSGDAYGVASVTPAAPQAASVTPPPLDFQPYPESGLTGVSVGNTGRRGLPEEEQRTAGRRSASLEDAEPARRPGRRAVDVDDAESGAAPAASGEDEPIIRATVWDEDAARHFRAAWHEVKAEFVDDPVTALTRAHDLLTDAVNELTEVLLAERDELDPLRGTDTPDTESMRMAMRGYREFLERILSL</sequence>
<name>A0A561WJ67_ACTTI</name>
<organism evidence="2 3">
    <name type="scientific">Actinoplanes teichomyceticus</name>
    <dbReference type="NCBI Taxonomy" id="1867"/>
    <lineage>
        <taxon>Bacteria</taxon>
        <taxon>Bacillati</taxon>
        <taxon>Actinomycetota</taxon>
        <taxon>Actinomycetes</taxon>
        <taxon>Micromonosporales</taxon>
        <taxon>Micromonosporaceae</taxon>
        <taxon>Actinoplanes</taxon>
    </lineage>
</organism>
<feature type="compositionally biased region" description="Basic and acidic residues" evidence="1">
    <location>
        <begin position="518"/>
        <end position="529"/>
    </location>
</feature>
<evidence type="ECO:0000313" key="2">
    <source>
        <dbReference type="EMBL" id="TWG23921.1"/>
    </source>
</evidence>
<dbReference type="RefSeq" id="WP_122977121.1">
    <property type="nucleotide sequence ID" value="NZ_BOMX01000045.1"/>
</dbReference>
<evidence type="ECO:0000313" key="3">
    <source>
        <dbReference type="Proteomes" id="UP000320239"/>
    </source>
</evidence>
<proteinExistence type="predicted"/>